<accession>A0AAV5KXS8</accession>
<protein>
    <submittedName>
        <fullName evidence="2">Uncharacterized protein</fullName>
    </submittedName>
</protein>
<dbReference type="PANTHER" id="PTHR34546:SF3">
    <property type="entry name" value="OS06G0153600 PROTEIN"/>
    <property type="match status" value="1"/>
</dbReference>
<comment type="caution">
    <text evidence="2">The sequence shown here is derived from an EMBL/GenBank/DDBJ whole genome shotgun (WGS) entry which is preliminary data.</text>
</comment>
<gene>
    <name evidence="2" type="ORF">SLEP1_g38685</name>
</gene>
<evidence type="ECO:0000313" key="3">
    <source>
        <dbReference type="Proteomes" id="UP001054252"/>
    </source>
</evidence>
<keyword evidence="3" id="KW-1185">Reference proteome</keyword>
<feature type="region of interest" description="Disordered" evidence="1">
    <location>
        <begin position="545"/>
        <end position="572"/>
    </location>
</feature>
<dbReference type="PANTHER" id="PTHR34546">
    <property type="entry name" value="OS06G0153600 PROTEIN"/>
    <property type="match status" value="1"/>
</dbReference>
<evidence type="ECO:0000256" key="1">
    <source>
        <dbReference type="SAM" id="MobiDB-lite"/>
    </source>
</evidence>
<sequence>MDPYDEQRLRNEVIYLHGLWHQGPPRNQNPRPNYIHNPSMNLHRTNPTANFKRRHGPRNRIHTTNKKNASAGSVPVLQADPGPEWPVKPQADVPATWPQFKPKQDQPSRPLSDEEQTKLTSMRIQQKALDACRGFFKNRVDRDRDDDGESEDFECGDEDYLLEKDEIDGSEEYKFFLDMFITNGELRSFYEMKHECGEFFCLVCGGIGEKIGKNYKGCLGLMQHSMAISKTKRRVAHRAFGQVICKVLGWDIDRLPAVVLKGEPLSRSLGNSKETQEDLNVVKGTMDSVNDSGGESVEKEVCTVAQGTGELMTFVGSLEENNARGRAEKLVVGTSGIQSNEEIAVDCVVTSTEWPSIKPVRESLSKTMEWPTFEPRTAPETNVTSAEEQVRLNMLQLQQRAYEACRQFFVKSAGLDGDEDDSEEDDDEDDLMDEDGSKESEVYNFFLRLFTENSELRSYYENNVRGGEFYCLVCGAIGKKVWKRFKDCLGLLQHCTAISNTKKRQAHRAFGQVICVVLGCDIEHLPAIVLKGKPLSCLLTKSGMPESGLDSNTSRNPIELGAPKNNTNSESTLTEDVDALQKNEMLITSEVSNSDKLKSSLNEDCNKDNTFDTVAPDLIANEEATLQQ</sequence>
<feature type="compositionally biased region" description="Acidic residues" evidence="1">
    <location>
        <begin position="416"/>
        <end position="434"/>
    </location>
</feature>
<dbReference type="EMBL" id="BPVZ01000084">
    <property type="protein sequence ID" value="GKV29785.1"/>
    <property type="molecule type" value="Genomic_DNA"/>
</dbReference>
<feature type="region of interest" description="Disordered" evidence="1">
    <location>
        <begin position="21"/>
        <end position="117"/>
    </location>
</feature>
<dbReference type="Proteomes" id="UP001054252">
    <property type="component" value="Unassembled WGS sequence"/>
</dbReference>
<feature type="compositionally biased region" description="Polar residues" evidence="1">
    <location>
        <begin position="36"/>
        <end position="49"/>
    </location>
</feature>
<dbReference type="AlphaFoldDB" id="A0AAV5KXS8"/>
<evidence type="ECO:0000313" key="2">
    <source>
        <dbReference type="EMBL" id="GKV29785.1"/>
    </source>
</evidence>
<feature type="compositionally biased region" description="Basic residues" evidence="1">
    <location>
        <begin position="51"/>
        <end position="65"/>
    </location>
</feature>
<proteinExistence type="predicted"/>
<organism evidence="2 3">
    <name type="scientific">Rubroshorea leprosula</name>
    <dbReference type="NCBI Taxonomy" id="152421"/>
    <lineage>
        <taxon>Eukaryota</taxon>
        <taxon>Viridiplantae</taxon>
        <taxon>Streptophyta</taxon>
        <taxon>Embryophyta</taxon>
        <taxon>Tracheophyta</taxon>
        <taxon>Spermatophyta</taxon>
        <taxon>Magnoliopsida</taxon>
        <taxon>eudicotyledons</taxon>
        <taxon>Gunneridae</taxon>
        <taxon>Pentapetalae</taxon>
        <taxon>rosids</taxon>
        <taxon>malvids</taxon>
        <taxon>Malvales</taxon>
        <taxon>Dipterocarpaceae</taxon>
        <taxon>Rubroshorea</taxon>
    </lineage>
</organism>
<feature type="compositionally biased region" description="Basic and acidic residues" evidence="1">
    <location>
        <begin position="102"/>
        <end position="117"/>
    </location>
</feature>
<reference evidence="2 3" key="1">
    <citation type="journal article" date="2021" name="Commun. Biol.">
        <title>The genome of Shorea leprosula (Dipterocarpaceae) highlights the ecological relevance of drought in aseasonal tropical rainforests.</title>
        <authorList>
            <person name="Ng K.K.S."/>
            <person name="Kobayashi M.J."/>
            <person name="Fawcett J.A."/>
            <person name="Hatakeyama M."/>
            <person name="Paape T."/>
            <person name="Ng C.H."/>
            <person name="Ang C.C."/>
            <person name="Tnah L.H."/>
            <person name="Lee C.T."/>
            <person name="Nishiyama T."/>
            <person name="Sese J."/>
            <person name="O'Brien M.J."/>
            <person name="Copetti D."/>
            <person name="Mohd Noor M.I."/>
            <person name="Ong R.C."/>
            <person name="Putra M."/>
            <person name="Sireger I.Z."/>
            <person name="Indrioko S."/>
            <person name="Kosugi Y."/>
            <person name="Izuno A."/>
            <person name="Isagi Y."/>
            <person name="Lee S.L."/>
            <person name="Shimizu K.K."/>
        </authorList>
    </citation>
    <scope>NUCLEOTIDE SEQUENCE [LARGE SCALE GENOMIC DNA]</scope>
    <source>
        <strain evidence="2">214</strain>
    </source>
</reference>
<feature type="region of interest" description="Disordered" evidence="1">
    <location>
        <begin position="415"/>
        <end position="435"/>
    </location>
</feature>
<name>A0AAV5KXS8_9ROSI</name>
<feature type="compositionally biased region" description="Low complexity" evidence="1">
    <location>
        <begin position="24"/>
        <end position="33"/>
    </location>
</feature>